<sequence>MQSDTCQPGQIVTASYKTGEYIGEVIELMSTGKAAVRILAVVKHPAQGDLHNPMNPDVPFFHERRALAYQEIALMPPQTIAAYHGSIPDYKQSLLQALDREIASFDRLRRFAERSLSELEKLKQDYL</sequence>
<accession>A0A7X2Z7B1</accession>
<name>A0A7X2Z7B1_9BACL</name>
<proteinExistence type="predicted"/>
<evidence type="ECO:0000313" key="1">
    <source>
        <dbReference type="EMBL" id="MUG69636.1"/>
    </source>
</evidence>
<comment type="caution">
    <text evidence="1">The sequence shown here is derived from an EMBL/GenBank/DDBJ whole genome shotgun (WGS) entry which is preliminary data.</text>
</comment>
<evidence type="ECO:0000313" key="2">
    <source>
        <dbReference type="Proteomes" id="UP000450917"/>
    </source>
</evidence>
<dbReference type="EMBL" id="WNZX01000002">
    <property type="protein sequence ID" value="MUG69636.1"/>
    <property type="molecule type" value="Genomic_DNA"/>
</dbReference>
<dbReference type="Proteomes" id="UP000450917">
    <property type="component" value="Unassembled WGS sequence"/>
</dbReference>
<protein>
    <submittedName>
        <fullName evidence="1">Kinase</fullName>
    </submittedName>
</protein>
<dbReference type="Gene3D" id="2.30.30.430">
    <property type="entry name" value="Kinase associated protein B domain"/>
    <property type="match status" value="1"/>
</dbReference>
<organism evidence="1 2">
    <name type="scientific">Paenibacillus validus</name>
    <dbReference type="NCBI Taxonomy" id="44253"/>
    <lineage>
        <taxon>Bacteria</taxon>
        <taxon>Bacillati</taxon>
        <taxon>Bacillota</taxon>
        <taxon>Bacilli</taxon>
        <taxon>Bacillales</taxon>
        <taxon>Paenibacillaceae</taxon>
        <taxon>Paenibacillus</taxon>
    </lineage>
</organism>
<dbReference type="InterPro" id="IPR014916">
    <property type="entry name" value="KapB"/>
</dbReference>
<keyword evidence="2" id="KW-1185">Reference proteome</keyword>
<dbReference type="SMART" id="SM01298">
    <property type="entry name" value="KapB"/>
    <property type="match status" value="1"/>
</dbReference>
<keyword evidence="1" id="KW-0418">Kinase</keyword>
<gene>
    <name evidence="1" type="ORF">GNP93_02980</name>
</gene>
<dbReference type="InterPro" id="IPR038080">
    <property type="entry name" value="KapB_sf"/>
</dbReference>
<dbReference type="AlphaFoldDB" id="A0A7X2Z7B1"/>
<dbReference type="SUPFAM" id="SSF141251">
    <property type="entry name" value="Kinase-associated protein B-like"/>
    <property type="match status" value="1"/>
</dbReference>
<dbReference type="RefSeq" id="WP_054796443.1">
    <property type="nucleotide sequence ID" value="NZ_JARTHJ010000225.1"/>
</dbReference>
<dbReference type="GO" id="GO:0016301">
    <property type="term" value="F:kinase activity"/>
    <property type="evidence" value="ECO:0007669"/>
    <property type="project" value="UniProtKB-KW"/>
</dbReference>
<reference evidence="1 2" key="1">
    <citation type="submission" date="2019-11" db="EMBL/GenBank/DDBJ databases">
        <title>Draft genome sequences of five Paenibacillus species of dairy origin.</title>
        <authorList>
            <person name="Olajide A.M."/>
            <person name="Chen S."/>
            <person name="Lapointe G."/>
        </authorList>
    </citation>
    <scope>NUCLEOTIDE SEQUENCE [LARGE SCALE GENOMIC DNA]</scope>
    <source>
        <strain evidence="1 2">2CS3</strain>
    </source>
</reference>
<dbReference type="Pfam" id="PF08810">
    <property type="entry name" value="KapB"/>
    <property type="match status" value="1"/>
</dbReference>
<keyword evidence="1" id="KW-0808">Transferase</keyword>